<evidence type="ECO:0000313" key="2">
    <source>
        <dbReference type="EMBL" id="JAH95258.1"/>
    </source>
</evidence>
<sequence>MQIPLYLFHFCAMVCIQIYIYPSQLIGCMLESSANQWPCVQCSQAVDAGV</sequence>
<name>A0A0E9X0R0_ANGAN</name>
<reference evidence="2" key="2">
    <citation type="journal article" date="2015" name="Fish Shellfish Immunol.">
        <title>Early steps in the European eel (Anguilla anguilla)-Vibrio vulnificus interaction in the gills: Role of the RtxA13 toxin.</title>
        <authorList>
            <person name="Callol A."/>
            <person name="Pajuelo D."/>
            <person name="Ebbesson L."/>
            <person name="Teles M."/>
            <person name="MacKenzie S."/>
            <person name="Amaro C."/>
        </authorList>
    </citation>
    <scope>NUCLEOTIDE SEQUENCE</scope>
</reference>
<keyword evidence="1" id="KW-0812">Transmembrane</keyword>
<dbReference type="EMBL" id="GBXM01013319">
    <property type="protein sequence ID" value="JAH95258.1"/>
    <property type="molecule type" value="Transcribed_RNA"/>
</dbReference>
<evidence type="ECO:0000256" key="1">
    <source>
        <dbReference type="SAM" id="Phobius"/>
    </source>
</evidence>
<accession>A0A0E9X0R0</accession>
<feature type="transmembrane region" description="Helical" evidence="1">
    <location>
        <begin position="6"/>
        <end position="22"/>
    </location>
</feature>
<reference evidence="2" key="1">
    <citation type="submission" date="2014-11" db="EMBL/GenBank/DDBJ databases">
        <authorList>
            <person name="Amaro Gonzalez C."/>
        </authorList>
    </citation>
    <scope>NUCLEOTIDE SEQUENCE</scope>
</reference>
<proteinExistence type="predicted"/>
<keyword evidence="1" id="KW-0472">Membrane</keyword>
<keyword evidence="1" id="KW-1133">Transmembrane helix</keyword>
<organism evidence="2">
    <name type="scientific">Anguilla anguilla</name>
    <name type="common">European freshwater eel</name>
    <name type="synonym">Muraena anguilla</name>
    <dbReference type="NCBI Taxonomy" id="7936"/>
    <lineage>
        <taxon>Eukaryota</taxon>
        <taxon>Metazoa</taxon>
        <taxon>Chordata</taxon>
        <taxon>Craniata</taxon>
        <taxon>Vertebrata</taxon>
        <taxon>Euteleostomi</taxon>
        <taxon>Actinopterygii</taxon>
        <taxon>Neopterygii</taxon>
        <taxon>Teleostei</taxon>
        <taxon>Anguilliformes</taxon>
        <taxon>Anguillidae</taxon>
        <taxon>Anguilla</taxon>
    </lineage>
</organism>
<dbReference type="AlphaFoldDB" id="A0A0E9X0R0"/>
<protein>
    <submittedName>
        <fullName evidence="2">Uncharacterized protein</fullName>
    </submittedName>
</protein>